<proteinExistence type="predicted"/>
<dbReference type="AlphaFoldDB" id="X0WFF9"/>
<sequence length="231" mass="25647">RQQTFSTGVCNPPASQGVEVQDEGDSLGDVGLIDFLGAGVTVTKPTADDALVTIPSAGGGGGDFALIERRGRESGTEEEIIFTDIPQTYEHLYLTGYLRVVGGDEMTDGAHIIFNDDWSSTGKGRTAHVRYDSSTIIYSRRSNLMSFGKPMWDYEDPDDEYSLMWKWILEYTSSIKWKGHFGGHSRPDGRYYFSDGNWNDTDPIDHIRVRCYGGDWTAESRVALYGLKSAS</sequence>
<dbReference type="EMBL" id="BARS01045099">
    <property type="protein sequence ID" value="GAG29400.1"/>
    <property type="molecule type" value="Genomic_DNA"/>
</dbReference>
<feature type="non-terminal residue" evidence="1">
    <location>
        <position position="1"/>
    </location>
</feature>
<gene>
    <name evidence="1" type="ORF">S01H1_68036</name>
</gene>
<comment type="caution">
    <text evidence="1">The sequence shown here is derived from an EMBL/GenBank/DDBJ whole genome shotgun (WGS) entry which is preliminary data.</text>
</comment>
<evidence type="ECO:0000313" key="1">
    <source>
        <dbReference type="EMBL" id="GAG29400.1"/>
    </source>
</evidence>
<name>X0WFF9_9ZZZZ</name>
<reference evidence="1" key="1">
    <citation type="journal article" date="2014" name="Front. Microbiol.">
        <title>High frequency of phylogenetically diverse reductive dehalogenase-homologous genes in deep subseafloor sedimentary metagenomes.</title>
        <authorList>
            <person name="Kawai M."/>
            <person name="Futagami T."/>
            <person name="Toyoda A."/>
            <person name="Takaki Y."/>
            <person name="Nishi S."/>
            <person name="Hori S."/>
            <person name="Arai W."/>
            <person name="Tsubouchi T."/>
            <person name="Morono Y."/>
            <person name="Uchiyama I."/>
            <person name="Ito T."/>
            <person name="Fujiyama A."/>
            <person name="Inagaki F."/>
            <person name="Takami H."/>
        </authorList>
    </citation>
    <scope>NUCLEOTIDE SEQUENCE</scope>
    <source>
        <strain evidence="1">Expedition CK06-06</strain>
    </source>
</reference>
<organism evidence="1">
    <name type="scientific">marine sediment metagenome</name>
    <dbReference type="NCBI Taxonomy" id="412755"/>
    <lineage>
        <taxon>unclassified sequences</taxon>
        <taxon>metagenomes</taxon>
        <taxon>ecological metagenomes</taxon>
    </lineage>
</organism>
<accession>X0WFF9</accession>
<protein>
    <submittedName>
        <fullName evidence="1">Uncharacterized protein</fullName>
    </submittedName>
</protein>